<protein>
    <recommendedName>
        <fullName evidence="1">Chalcone isomerase domain-containing protein</fullName>
    </recommendedName>
</protein>
<dbReference type="STRING" id="1265313.HRUBRA_01050"/>
<sequence>MSHTFSAHDPSGSQRYVSLVLFVAALILSPVLLAGAKPAFPPVVSIEEAGERHRLLLTGRTERVFFIFRVYEIAHYAELAGGSPLDPGEVVTDGRGKALMIHFQRDLGVEQIREEFDRSLRRNAQPEWLQEARDTIASFLAAIDRGARAGDQLQFFWLDGGRLFVNFNGERVFAASDLAFAKLIWSIWFGADPVCDREDLLALVAPGAAL</sequence>
<evidence type="ECO:0000259" key="1">
    <source>
        <dbReference type="Pfam" id="PF16036"/>
    </source>
</evidence>
<accession>A0A095X0E2</accession>
<organism evidence="2 3">
    <name type="scientific">Pseudohaliea rubra DSM 19751</name>
    <dbReference type="NCBI Taxonomy" id="1265313"/>
    <lineage>
        <taxon>Bacteria</taxon>
        <taxon>Pseudomonadati</taxon>
        <taxon>Pseudomonadota</taxon>
        <taxon>Gammaproteobacteria</taxon>
        <taxon>Cellvibrionales</taxon>
        <taxon>Halieaceae</taxon>
        <taxon>Pseudohaliea</taxon>
    </lineage>
</organism>
<keyword evidence="3" id="KW-1185">Reference proteome</keyword>
<comment type="caution">
    <text evidence="2">The sequence shown here is derived from an EMBL/GenBank/DDBJ whole genome shotgun (WGS) entry which is preliminary data.</text>
</comment>
<feature type="domain" description="Chalcone isomerase" evidence="1">
    <location>
        <begin position="52"/>
        <end position="194"/>
    </location>
</feature>
<dbReference type="Gene3D" id="3.50.70.10">
    <property type="match status" value="1"/>
</dbReference>
<dbReference type="GO" id="GO:0016872">
    <property type="term" value="F:intramolecular lyase activity"/>
    <property type="evidence" value="ECO:0007669"/>
    <property type="project" value="InterPro"/>
</dbReference>
<dbReference type="Proteomes" id="UP000029640">
    <property type="component" value="Unassembled WGS sequence"/>
</dbReference>
<dbReference type="AlphaFoldDB" id="A0A095X0E2"/>
<evidence type="ECO:0000313" key="2">
    <source>
        <dbReference type="EMBL" id="KGE04364.1"/>
    </source>
</evidence>
<dbReference type="HOGENOM" id="CLU_1324540_0_0_6"/>
<name>A0A095X0E2_9GAMM</name>
<dbReference type="SUPFAM" id="SSF54626">
    <property type="entry name" value="Chalcone isomerase"/>
    <property type="match status" value="1"/>
</dbReference>
<dbReference type="eggNOG" id="ENOG5032MKQ">
    <property type="taxonomic scope" value="Bacteria"/>
</dbReference>
<reference evidence="2 3" key="1">
    <citation type="journal article" date="2014" name="Genome Announc.">
        <title>Genome Sequence of Gammaproteobacterial Pseudohaliea rubra Type Strain DSM 19751, Isolated from Coastal Seawater of the Mediterranean Sea.</title>
        <authorList>
            <person name="Spring S."/>
            <person name="Fiebig A."/>
            <person name="Riedel T."/>
            <person name="Goker M."/>
            <person name="Klenk H.P."/>
        </authorList>
    </citation>
    <scope>NUCLEOTIDE SEQUENCE [LARGE SCALE GENOMIC DNA]</scope>
    <source>
        <strain evidence="2 3">DSM 19751</strain>
    </source>
</reference>
<dbReference type="Pfam" id="PF16036">
    <property type="entry name" value="Chalcone_3"/>
    <property type="match status" value="1"/>
</dbReference>
<dbReference type="RefSeq" id="WP_035515004.1">
    <property type="nucleotide sequence ID" value="NZ_KN234752.1"/>
</dbReference>
<dbReference type="InterPro" id="IPR016088">
    <property type="entry name" value="Chalcone_isomerase_3-sand"/>
</dbReference>
<dbReference type="EMBL" id="AUVB01000028">
    <property type="protein sequence ID" value="KGE04364.1"/>
    <property type="molecule type" value="Genomic_DNA"/>
</dbReference>
<evidence type="ECO:0000313" key="3">
    <source>
        <dbReference type="Proteomes" id="UP000029640"/>
    </source>
</evidence>
<dbReference type="InterPro" id="IPR016087">
    <property type="entry name" value="Chalcone_isomerase"/>
</dbReference>
<dbReference type="OrthoDB" id="9795336at2"/>
<gene>
    <name evidence="2" type="ORF">HRUBRA_01050</name>
</gene>
<proteinExistence type="predicted"/>
<dbReference type="InterPro" id="IPR036298">
    <property type="entry name" value="Chalcone_isomerase_sf"/>
</dbReference>